<sequence length="433" mass="47998">MKHLLPITALCLSSSLMAQFITPTYRGSDSDEDFAEWLGFDAAYTPEEPPYDGLSDEEVNYPYFGGNENARLGQYGTSTAIITTTDRLYSFGEDPMAFKVYDNPSYSPGDILFQTMTYQGSQSPSPDFSSVKLYYRTTEAGDWIEYTDPMAAAVTSSDSTSNQYTAWEWDTSSLLIADYYIQFSYELPHTSFAAAQLDTNENFELQLDGYGLNVDTNIPFGLLFGLIRKSPAKLIYNDGETVTVTAVPNSGYRFVKWEGPFGESTENPLEITITDDTELFLVLAPRKYNVWRQMAFPSNHGGGITSQDWAAETDYDIDGLINAMEYGLGSNPESGNLTEKRVQLETVVIGEFEYPAVIFPQQAGADDLTYEVAASANLANWLTNSDPGGPYTADPEILSLNDDGTQQVRVRSLIPLEDPDALPFMKVNISLTE</sequence>
<dbReference type="AlphaFoldDB" id="A0A8J3DG23"/>
<reference evidence="3" key="2">
    <citation type="submission" date="2020-09" db="EMBL/GenBank/DDBJ databases">
        <authorList>
            <person name="Sun Q."/>
            <person name="Kim S."/>
        </authorList>
    </citation>
    <scope>NUCLEOTIDE SEQUENCE</scope>
    <source>
        <strain evidence="3">KCTC 12870</strain>
    </source>
</reference>
<comment type="caution">
    <text evidence="3">The sequence shown here is derived from an EMBL/GenBank/DDBJ whole genome shotgun (WGS) entry which is preliminary data.</text>
</comment>
<dbReference type="InterPro" id="IPR044060">
    <property type="entry name" value="Bacterial_rp_domain"/>
</dbReference>
<keyword evidence="4" id="KW-1185">Reference proteome</keyword>
<organism evidence="3 4">
    <name type="scientific">Cerasicoccus arenae</name>
    <dbReference type="NCBI Taxonomy" id="424488"/>
    <lineage>
        <taxon>Bacteria</taxon>
        <taxon>Pseudomonadati</taxon>
        <taxon>Verrucomicrobiota</taxon>
        <taxon>Opitutia</taxon>
        <taxon>Puniceicoccales</taxon>
        <taxon>Cerasicoccaceae</taxon>
        <taxon>Cerasicoccus</taxon>
    </lineage>
</organism>
<feature type="chain" id="PRO_5035173987" description="Bacterial repeat domain-containing protein" evidence="1">
    <location>
        <begin position="19"/>
        <end position="433"/>
    </location>
</feature>
<dbReference type="Pfam" id="PF18998">
    <property type="entry name" value="Flg_new_2"/>
    <property type="match status" value="1"/>
</dbReference>
<dbReference type="RefSeq" id="WP_189512118.1">
    <property type="nucleotide sequence ID" value="NZ_BMXG01000004.1"/>
</dbReference>
<name>A0A8J3DG23_9BACT</name>
<feature type="domain" description="Bacterial repeat" evidence="2">
    <location>
        <begin position="236"/>
        <end position="273"/>
    </location>
</feature>
<gene>
    <name evidence="3" type="ORF">GCM10007047_07980</name>
</gene>
<proteinExistence type="predicted"/>
<protein>
    <recommendedName>
        <fullName evidence="2">Bacterial repeat domain-containing protein</fullName>
    </recommendedName>
</protein>
<evidence type="ECO:0000259" key="2">
    <source>
        <dbReference type="Pfam" id="PF18998"/>
    </source>
</evidence>
<reference evidence="3" key="1">
    <citation type="journal article" date="2014" name="Int. J. Syst. Evol. Microbiol.">
        <title>Complete genome sequence of Corynebacterium casei LMG S-19264T (=DSM 44701T), isolated from a smear-ripened cheese.</title>
        <authorList>
            <consortium name="US DOE Joint Genome Institute (JGI-PGF)"/>
            <person name="Walter F."/>
            <person name="Albersmeier A."/>
            <person name="Kalinowski J."/>
            <person name="Ruckert C."/>
        </authorList>
    </citation>
    <scope>NUCLEOTIDE SEQUENCE</scope>
    <source>
        <strain evidence="3">KCTC 12870</strain>
    </source>
</reference>
<dbReference type="Proteomes" id="UP000642829">
    <property type="component" value="Unassembled WGS sequence"/>
</dbReference>
<accession>A0A8J3DG23</accession>
<evidence type="ECO:0000313" key="4">
    <source>
        <dbReference type="Proteomes" id="UP000642829"/>
    </source>
</evidence>
<keyword evidence="1" id="KW-0732">Signal</keyword>
<evidence type="ECO:0000256" key="1">
    <source>
        <dbReference type="SAM" id="SignalP"/>
    </source>
</evidence>
<evidence type="ECO:0000313" key="3">
    <source>
        <dbReference type="EMBL" id="GHB94845.1"/>
    </source>
</evidence>
<dbReference type="EMBL" id="BMXG01000004">
    <property type="protein sequence ID" value="GHB94845.1"/>
    <property type="molecule type" value="Genomic_DNA"/>
</dbReference>
<feature type="signal peptide" evidence="1">
    <location>
        <begin position="1"/>
        <end position="18"/>
    </location>
</feature>